<dbReference type="Proteomes" id="UP001165064">
    <property type="component" value="Unassembled WGS sequence"/>
</dbReference>
<organism evidence="1 2">
    <name type="scientific">Ambrosiozyma monospora</name>
    <name type="common">Yeast</name>
    <name type="synonym">Endomycopsis monosporus</name>
    <dbReference type="NCBI Taxonomy" id="43982"/>
    <lineage>
        <taxon>Eukaryota</taxon>
        <taxon>Fungi</taxon>
        <taxon>Dikarya</taxon>
        <taxon>Ascomycota</taxon>
        <taxon>Saccharomycotina</taxon>
        <taxon>Pichiomycetes</taxon>
        <taxon>Pichiales</taxon>
        <taxon>Pichiaceae</taxon>
        <taxon>Ambrosiozyma</taxon>
    </lineage>
</organism>
<gene>
    <name evidence="1" type="ORF">Amon02_000220500</name>
</gene>
<evidence type="ECO:0000313" key="1">
    <source>
        <dbReference type="EMBL" id="GME75548.1"/>
    </source>
</evidence>
<name>A0ACB5SYI3_AMBMO</name>
<accession>A0ACB5SYI3</accession>
<protein>
    <submittedName>
        <fullName evidence="1">Unnamed protein product</fullName>
    </submittedName>
</protein>
<comment type="caution">
    <text evidence="1">The sequence shown here is derived from an EMBL/GenBank/DDBJ whole genome shotgun (WGS) entry which is preliminary data.</text>
</comment>
<reference evidence="1" key="1">
    <citation type="submission" date="2023-04" db="EMBL/GenBank/DDBJ databases">
        <title>Ambrosiozyma monospora NBRC 10751.</title>
        <authorList>
            <person name="Ichikawa N."/>
            <person name="Sato H."/>
            <person name="Tonouchi N."/>
        </authorList>
    </citation>
    <scope>NUCLEOTIDE SEQUENCE</scope>
    <source>
        <strain evidence="1">NBRC 10751</strain>
    </source>
</reference>
<proteinExistence type="predicted"/>
<keyword evidence="2" id="KW-1185">Reference proteome</keyword>
<sequence length="66" mass="7619">MINLSKFLRIKDTIDYLETVSEFVNDYNQRNGITKIEHSKTSLPNEMLPRQSGSAEWTKSRGEDGK</sequence>
<evidence type="ECO:0000313" key="2">
    <source>
        <dbReference type="Proteomes" id="UP001165064"/>
    </source>
</evidence>
<dbReference type="EMBL" id="BSXS01001237">
    <property type="protein sequence ID" value="GME75548.1"/>
    <property type="molecule type" value="Genomic_DNA"/>
</dbReference>